<feature type="domain" description="RanBD1" evidence="2">
    <location>
        <begin position="1"/>
        <end position="69"/>
    </location>
</feature>
<feature type="compositionally biased region" description="Basic and acidic residues" evidence="1">
    <location>
        <begin position="130"/>
        <end position="145"/>
    </location>
</feature>
<dbReference type="Gene3D" id="2.30.29.30">
    <property type="entry name" value="Pleckstrin-homology domain (PH domain)/Phosphotyrosine-binding domain (PTB)"/>
    <property type="match status" value="1"/>
</dbReference>
<dbReference type="SMART" id="SM00160">
    <property type="entry name" value="RanBD"/>
    <property type="match status" value="1"/>
</dbReference>
<feature type="region of interest" description="Disordered" evidence="1">
    <location>
        <begin position="111"/>
        <end position="145"/>
    </location>
</feature>
<dbReference type="SUPFAM" id="SSF50729">
    <property type="entry name" value="PH domain-like"/>
    <property type="match status" value="1"/>
</dbReference>
<dbReference type="PROSITE" id="PS50196">
    <property type="entry name" value="RANBD1"/>
    <property type="match status" value="1"/>
</dbReference>
<evidence type="ECO:0000313" key="4">
    <source>
        <dbReference type="WBParaSite" id="nRc.2.0.1.t18206-RA"/>
    </source>
</evidence>
<evidence type="ECO:0000259" key="2">
    <source>
        <dbReference type="PROSITE" id="PS50196"/>
    </source>
</evidence>
<evidence type="ECO:0000256" key="1">
    <source>
        <dbReference type="SAM" id="MobiDB-lite"/>
    </source>
</evidence>
<dbReference type="InterPro" id="IPR011993">
    <property type="entry name" value="PH-like_dom_sf"/>
</dbReference>
<proteinExistence type="predicted"/>
<protein>
    <submittedName>
        <fullName evidence="4">RanBD1 domain-containing protein</fullName>
    </submittedName>
</protein>
<reference evidence="4" key="1">
    <citation type="submission" date="2022-11" db="UniProtKB">
        <authorList>
            <consortium name="WormBaseParasite"/>
        </authorList>
    </citation>
    <scope>IDENTIFICATION</scope>
</reference>
<sequence>VNCKLHIFDHDKKTWEERGGAIFRLNECFNKPDESFDESNYRIVIRLNGNLRLVVNSRLFSEMLLEKISPKRLKFSVIDFEKDNKVVICLITANQNDIDRIENLIDSKLSDLKSQSSSNKRKIGADDEDGEKRDEKSPDKKLKAL</sequence>
<dbReference type="Proteomes" id="UP000887565">
    <property type="component" value="Unplaced"/>
</dbReference>
<accession>A0A915IWP4</accession>
<dbReference type="InterPro" id="IPR000156">
    <property type="entry name" value="Ran_bind_dom"/>
</dbReference>
<dbReference type="AlphaFoldDB" id="A0A915IWP4"/>
<keyword evidence="3" id="KW-1185">Reference proteome</keyword>
<name>A0A915IWP4_ROMCU</name>
<dbReference type="Pfam" id="PF00638">
    <property type="entry name" value="Ran_BP1"/>
    <property type="match status" value="1"/>
</dbReference>
<evidence type="ECO:0000313" key="3">
    <source>
        <dbReference type="Proteomes" id="UP000887565"/>
    </source>
</evidence>
<organism evidence="3 4">
    <name type="scientific">Romanomermis culicivorax</name>
    <name type="common">Nematode worm</name>
    <dbReference type="NCBI Taxonomy" id="13658"/>
    <lineage>
        <taxon>Eukaryota</taxon>
        <taxon>Metazoa</taxon>
        <taxon>Ecdysozoa</taxon>
        <taxon>Nematoda</taxon>
        <taxon>Enoplea</taxon>
        <taxon>Dorylaimia</taxon>
        <taxon>Mermithida</taxon>
        <taxon>Mermithoidea</taxon>
        <taxon>Mermithidae</taxon>
        <taxon>Romanomermis</taxon>
    </lineage>
</organism>
<dbReference type="WBParaSite" id="nRc.2.0.1.t18206-RA">
    <property type="protein sequence ID" value="nRc.2.0.1.t18206-RA"/>
    <property type="gene ID" value="nRc.2.0.1.g18206"/>
</dbReference>